<dbReference type="PROSITE" id="PS50042">
    <property type="entry name" value="CNMP_BINDING_3"/>
    <property type="match status" value="1"/>
</dbReference>
<dbReference type="InterPro" id="IPR000595">
    <property type="entry name" value="cNMP-bd_dom"/>
</dbReference>
<dbReference type="GO" id="GO:0003700">
    <property type="term" value="F:DNA-binding transcription factor activity"/>
    <property type="evidence" value="ECO:0007669"/>
    <property type="project" value="TreeGrafter"/>
</dbReference>
<dbReference type="Pfam" id="PF00027">
    <property type="entry name" value="cNMP_binding"/>
    <property type="match status" value="1"/>
</dbReference>
<dbReference type="AlphaFoldDB" id="A0A074MBF4"/>
<dbReference type="PANTHER" id="PTHR24567">
    <property type="entry name" value="CRP FAMILY TRANSCRIPTIONAL REGULATORY PROTEIN"/>
    <property type="match status" value="1"/>
</dbReference>
<feature type="domain" description="Cyclic nucleotide-binding" evidence="4">
    <location>
        <begin position="11"/>
        <end position="113"/>
    </location>
</feature>
<comment type="caution">
    <text evidence="6">The sequence shown here is derived from an EMBL/GenBank/DDBJ whole genome shotgun (WGS) entry which is preliminary data.</text>
</comment>
<keyword evidence="1" id="KW-0805">Transcription regulation</keyword>
<keyword evidence="7" id="KW-1185">Reference proteome</keyword>
<dbReference type="GO" id="GO:0005829">
    <property type="term" value="C:cytosol"/>
    <property type="evidence" value="ECO:0007669"/>
    <property type="project" value="TreeGrafter"/>
</dbReference>
<dbReference type="EMBL" id="JMIW01000001">
    <property type="protein sequence ID" value="KEO92101.1"/>
    <property type="molecule type" value="Genomic_DNA"/>
</dbReference>
<dbReference type="InterPro" id="IPR036390">
    <property type="entry name" value="WH_DNA-bd_sf"/>
</dbReference>
<dbReference type="InterPro" id="IPR014710">
    <property type="entry name" value="RmlC-like_jellyroll"/>
</dbReference>
<feature type="domain" description="HTH crp-type" evidence="5">
    <location>
        <begin position="145"/>
        <end position="212"/>
    </location>
</feature>
<accession>A0A074MBF4</accession>
<evidence type="ECO:0000256" key="3">
    <source>
        <dbReference type="ARBA" id="ARBA00023163"/>
    </source>
</evidence>
<sequence>MDFLRYTPTPFLGFLTDDQVARLKKAGHRRTLNDGQFIHSRGDTDPGISIIESGAAKAGIYGTDGEFILTSFLGPGHSFGEFTVFTQIPLSHDVSAVGPTSVIRIPSRTFLELGEAQPAYLSALMRATLMRSHILLEMLHAVRILPLVPRVAKFLLILTPPPPAKPRLRFKQTDLAATIGLSRASMNRALGKLEDLGFIERNYNFIEVLRLHEMHQWLQAEVGDY</sequence>
<organism evidence="6 7">
    <name type="scientific">Erythrobacter longus</name>
    <dbReference type="NCBI Taxonomy" id="1044"/>
    <lineage>
        <taxon>Bacteria</taxon>
        <taxon>Pseudomonadati</taxon>
        <taxon>Pseudomonadota</taxon>
        <taxon>Alphaproteobacteria</taxon>
        <taxon>Sphingomonadales</taxon>
        <taxon>Erythrobacteraceae</taxon>
        <taxon>Erythrobacter/Porphyrobacter group</taxon>
        <taxon>Erythrobacter</taxon>
    </lineage>
</organism>
<dbReference type="GO" id="GO:0003677">
    <property type="term" value="F:DNA binding"/>
    <property type="evidence" value="ECO:0007669"/>
    <property type="project" value="UniProtKB-KW"/>
</dbReference>
<dbReference type="SMART" id="SM00100">
    <property type="entry name" value="cNMP"/>
    <property type="match status" value="1"/>
</dbReference>
<name>A0A074MBF4_ERYLO</name>
<evidence type="ECO:0000259" key="4">
    <source>
        <dbReference type="PROSITE" id="PS50042"/>
    </source>
</evidence>
<evidence type="ECO:0000313" key="7">
    <source>
        <dbReference type="Proteomes" id="UP000027647"/>
    </source>
</evidence>
<dbReference type="InterPro" id="IPR050397">
    <property type="entry name" value="Env_Response_Regulators"/>
</dbReference>
<evidence type="ECO:0000313" key="6">
    <source>
        <dbReference type="EMBL" id="KEO92101.1"/>
    </source>
</evidence>
<dbReference type="eggNOG" id="COG0664">
    <property type="taxonomic scope" value="Bacteria"/>
</dbReference>
<keyword evidence="3" id="KW-0804">Transcription</keyword>
<dbReference type="PROSITE" id="PS51063">
    <property type="entry name" value="HTH_CRP_2"/>
    <property type="match status" value="1"/>
</dbReference>
<dbReference type="Gene3D" id="2.60.120.10">
    <property type="entry name" value="Jelly Rolls"/>
    <property type="match status" value="1"/>
</dbReference>
<protein>
    <recommendedName>
        <fullName evidence="8">Crp/Fnr family transcriptional regulator</fullName>
    </recommendedName>
</protein>
<proteinExistence type="predicted"/>
<dbReference type="Proteomes" id="UP000027647">
    <property type="component" value="Unassembled WGS sequence"/>
</dbReference>
<reference evidence="6 7" key="1">
    <citation type="submission" date="2014-04" db="EMBL/GenBank/DDBJ databases">
        <title>A comprehensive comparison of genomes of Erythrobacter spp. strains.</title>
        <authorList>
            <person name="Zheng Q."/>
        </authorList>
    </citation>
    <scope>NUCLEOTIDE SEQUENCE [LARGE SCALE GENOMIC DNA]</scope>
    <source>
        <strain evidence="6 7">DSM 6997</strain>
    </source>
</reference>
<dbReference type="CDD" id="cd00038">
    <property type="entry name" value="CAP_ED"/>
    <property type="match status" value="1"/>
</dbReference>
<dbReference type="Pfam" id="PF13545">
    <property type="entry name" value="HTH_Crp_2"/>
    <property type="match status" value="1"/>
</dbReference>
<evidence type="ECO:0000256" key="2">
    <source>
        <dbReference type="ARBA" id="ARBA00023125"/>
    </source>
</evidence>
<evidence type="ECO:0000256" key="1">
    <source>
        <dbReference type="ARBA" id="ARBA00023015"/>
    </source>
</evidence>
<dbReference type="SUPFAM" id="SSF51206">
    <property type="entry name" value="cAMP-binding domain-like"/>
    <property type="match status" value="1"/>
</dbReference>
<dbReference type="SMART" id="SM00419">
    <property type="entry name" value="HTH_CRP"/>
    <property type="match status" value="1"/>
</dbReference>
<gene>
    <name evidence="6" type="ORF">EH31_05380</name>
</gene>
<dbReference type="STRING" id="1044.EH31_05380"/>
<keyword evidence="2" id="KW-0238">DNA-binding</keyword>
<evidence type="ECO:0000259" key="5">
    <source>
        <dbReference type="PROSITE" id="PS51063"/>
    </source>
</evidence>
<dbReference type="InterPro" id="IPR012318">
    <property type="entry name" value="HTH_CRP"/>
</dbReference>
<evidence type="ECO:0008006" key="8">
    <source>
        <dbReference type="Google" id="ProtNLM"/>
    </source>
</evidence>
<dbReference type="SUPFAM" id="SSF46785">
    <property type="entry name" value="Winged helix' DNA-binding domain"/>
    <property type="match status" value="1"/>
</dbReference>
<dbReference type="PANTHER" id="PTHR24567:SF74">
    <property type="entry name" value="HTH-TYPE TRANSCRIPTIONAL REGULATOR ARCR"/>
    <property type="match status" value="1"/>
</dbReference>
<dbReference type="InterPro" id="IPR018490">
    <property type="entry name" value="cNMP-bd_dom_sf"/>
</dbReference>